<dbReference type="GO" id="GO:0003676">
    <property type="term" value="F:nucleic acid binding"/>
    <property type="evidence" value="ECO:0007669"/>
    <property type="project" value="InterPro"/>
</dbReference>
<keyword evidence="3" id="KW-0378">Hydrolase</keyword>
<dbReference type="InterPro" id="IPR011856">
    <property type="entry name" value="tRNA_endonuc-like_dom_sf"/>
</dbReference>
<keyword evidence="4" id="KW-1185">Reference proteome</keyword>
<dbReference type="InterPro" id="IPR003509">
    <property type="entry name" value="UPF0102_YraN-like"/>
</dbReference>
<dbReference type="Pfam" id="PF02021">
    <property type="entry name" value="UPF0102"/>
    <property type="match status" value="1"/>
</dbReference>
<dbReference type="NCBIfam" id="NF009154">
    <property type="entry name" value="PRK12497.3-3"/>
    <property type="match status" value="1"/>
</dbReference>
<evidence type="ECO:0000313" key="3">
    <source>
        <dbReference type="EMBL" id="SER50702.1"/>
    </source>
</evidence>
<dbReference type="HAMAP" id="MF_00048">
    <property type="entry name" value="UPF0102"/>
    <property type="match status" value="1"/>
</dbReference>
<protein>
    <recommendedName>
        <fullName evidence="2">UPF0102 protein SAMN05443377_101215</fullName>
    </recommendedName>
</protein>
<evidence type="ECO:0000256" key="1">
    <source>
        <dbReference type="ARBA" id="ARBA00006738"/>
    </source>
</evidence>
<reference evidence="3 4" key="1">
    <citation type="submission" date="2016-10" db="EMBL/GenBank/DDBJ databases">
        <authorList>
            <person name="de Groot N.N."/>
        </authorList>
    </citation>
    <scope>NUCLEOTIDE SEQUENCE [LARGE SCALE GENOMIC DNA]</scope>
    <source>
        <strain evidence="3 4">DSM 16859</strain>
    </source>
</reference>
<dbReference type="CDD" id="cd20736">
    <property type="entry name" value="PoNe_Nuclease"/>
    <property type="match status" value="1"/>
</dbReference>
<dbReference type="Proteomes" id="UP000198815">
    <property type="component" value="Unassembled WGS sequence"/>
</dbReference>
<dbReference type="PANTHER" id="PTHR34039">
    <property type="entry name" value="UPF0102 PROTEIN YRAN"/>
    <property type="match status" value="1"/>
</dbReference>
<proteinExistence type="inferred from homology"/>
<dbReference type="Gene3D" id="3.40.1350.10">
    <property type="match status" value="1"/>
</dbReference>
<keyword evidence="3" id="KW-0540">Nuclease</keyword>
<sequence>MATVSTVVTGRMGEDAAVGYLRGLGWQILARNWRCPAGELDVIAREPGGGHDDTVVFVEVKLRTGVGFGDPLEAITAAKMRHLRRCAASWLAANGPVSAIRIDAIGITKLPGRMPLMRHVRGLT</sequence>
<dbReference type="PANTHER" id="PTHR34039:SF1">
    <property type="entry name" value="UPF0102 PROTEIN YRAN"/>
    <property type="match status" value="1"/>
</dbReference>
<dbReference type="STRING" id="64702.SAMN05443377_101215"/>
<gene>
    <name evidence="3" type="ORF">SAMN05443377_101215</name>
</gene>
<dbReference type="EMBL" id="FOGZ01000001">
    <property type="protein sequence ID" value="SER50702.1"/>
    <property type="molecule type" value="Genomic_DNA"/>
</dbReference>
<keyword evidence="3" id="KW-0255">Endonuclease</keyword>
<organism evidence="3 4">
    <name type="scientific">Propionibacterium cyclohexanicum</name>
    <dbReference type="NCBI Taxonomy" id="64702"/>
    <lineage>
        <taxon>Bacteria</taxon>
        <taxon>Bacillati</taxon>
        <taxon>Actinomycetota</taxon>
        <taxon>Actinomycetes</taxon>
        <taxon>Propionibacteriales</taxon>
        <taxon>Propionibacteriaceae</taxon>
        <taxon>Propionibacterium</taxon>
    </lineage>
</organism>
<dbReference type="SUPFAM" id="SSF52980">
    <property type="entry name" value="Restriction endonuclease-like"/>
    <property type="match status" value="1"/>
</dbReference>
<evidence type="ECO:0000256" key="2">
    <source>
        <dbReference type="HAMAP-Rule" id="MF_00048"/>
    </source>
</evidence>
<name>A0A1H9PR43_9ACTN</name>
<comment type="similarity">
    <text evidence="1 2">Belongs to the UPF0102 family.</text>
</comment>
<dbReference type="InterPro" id="IPR011335">
    <property type="entry name" value="Restrct_endonuc-II-like"/>
</dbReference>
<dbReference type="AlphaFoldDB" id="A0A1H9PR43"/>
<dbReference type="GO" id="GO:0004519">
    <property type="term" value="F:endonuclease activity"/>
    <property type="evidence" value="ECO:0007669"/>
    <property type="project" value="UniProtKB-KW"/>
</dbReference>
<evidence type="ECO:0000313" key="4">
    <source>
        <dbReference type="Proteomes" id="UP000198815"/>
    </source>
</evidence>
<accession>A0A1H9PR43</accession>